<dbReference type="Pfam" id="PF12146">
    <property type="entry name" value="Hydrolase_4"/>
    <property type="match status" value="1"/>
</dbReference>
<dbReference type="SUPFAM" id="SSF53474">
    <property type="entry name" value="alpha/beta-Hydrolases"/>
    <property type="match status" value="1"/>
</dbReference>
<dbReference type="InterPro" id="IPR029058">
    <property type="entry name" value="AB_hydrolase_fold"/>
</dbReference>
<dbReference type="EMBL" id="RWIS01000004">
    <property type="protein sequence ID" value="RSK34590.1"/>
    <property type="molecule type" value="Genomic_DNA"/>
</dbReference>
<proteinExistence type="predicted"/>
<keyword evidence="3" id="KW-0378">Hydrolase</keyword>
<sequence length="460" mass="48643">MKTHITLWLLACGLLLSLSGRAAEAPAAAASLDGLWRGPLQVPGGKLEVIFRLVKLTAGGYYATLDVPLQKVSRMNVHVALQGDTVVFSAEEAATRFVGRLAPGGRQLSGQWQQPGYHVPMTLDYSTPAAAPGGKVRLTPPYRENEVAFSNSAAALRLGGLLTVPAGKGPFPAVVLLADAGPLDRDAAVGDYRPVGALADYLTRRGVAVLRLDARGVGATGGAANPPLLERLSDVEAALNYLRTRPEVNLARLGVIGHGEGGNVALLVATRALPPAFVVTLGAAGVQGQELARVQQTTVLRAAGLPQPQVEVLVKRQQAILDVVFHTRDNQQAQAIVANMLRQDDPELPAAAAQAAAADLTSEHSRFRQVYDPVPALTAVQCPVLLLNGAADLAVDADQNLAALQRGLRANRAVTSKKLPGVNHLFQADMAEWPLVAGQRHPTFSPQAQELIRAWIMERP</sequence>
<dbReference type="PANTHER" id="PTHR43265:SF1">
    <property type="entry name" value="ESTERASE ESTD"/>
    <property type="match status" value="1"/>
</dbReference>
<dbReference type="RefSeq" id="WP_125428555.1">
    <property type="nucleotide sequence ID" value="NZ_RWIS01000004.1"/>
</dbReference>
<evidence type="ECO:0000256" key="1">
    <source>
        <dbReference type="SAM" id="SignalP"/>
    </source>
</evidence>
<comment type="caution">
    <text evidence="3">The sequence shown here is derived from an EMBL/GenBank/DDBJ whole genome shotgun (WGS) entry which is preliminary data.</text>
</comment>
<dbReference type="AlphaFoldDB" id="A0A3R9ULE7"/>
<evidence type="ECO:0000313" key="4">
    <source>
        <dbReference type="Proteomes" id="UP000280066"/>
    </source>
</evidence>
<dbReference type="Proteomes" id="UP000280066">
    <property type="component" value="Unassembled WGS sequence"/>
</dbReference>
<evidence type="ECO:0000313" key="3">
    <source>
        <dbReference type="EMBL" id="RSK34590.1"/>
    </source>
</evidence>
<name>A0A3R9ULE7_9BACT</name>
<organism evidence="3 4">
    <name type="scientific">Hymenobacter metallilatus</name>
    <dbReference type="NCBI Taxonomy" id="2493666"/>
    <lineage>
        <taxon>Bacteria</taxon>
        <taxon>Pseudomonadati</taxon>
        <taxon>Bacteroidota</taxon>
        <taxon>Cytophagia</taxon>
        <taxon>Cytophagales</taxon>
        <taxon>Hymenobacteraceae</taxon>
        <taxon>Hymenobacter</taxon>
    </lineage>
</organism>
<dbReference type="GO" id="GO:0052689">
    <property type="term" value="F:carboxylic ester hydrolase activity"/>
    <property type="evidence" value="ECO:0007669"/>
    <property type="project" value="TreeGrafter"/>
</dbReference>
<keyword evidence="1" id="KW-0732">Signal</keyword>
<protein>
    <submittedName>
        <fullName evidence="3">Alpha/beta hydrolase</fullName>
    </submittedName>
</protein>
<dbReference type="Gene3D" id="3.40.50.1820">
    <property type="entry name" value="alpha/beta hydrolase"/>
    <property type="match status" value="1"/>
</dbReference>
<accession>A0A3R9ULE7</accession>
<gene>
    <name evidence="3" type="ORF">EI290_08165</name>
</gene>
<dbReference type="OrthoDB" id="9809549at2"/>
<evidence type="ECO:0000259" key="2">
    <source>
        <dbReference type="Pfam" id="PF12146"/>
    </source>
</evidence>
<dbReference type="InterPro" id="IPR053145">
    <property type="entry name" value="AB_hydrolase_Est10"/>
</dbReference>
<reference evidence="3 4" key="1">
    <citation type="submission" date="2018-12" db="EMBL/GenBank/DDBJ databases">
        <authorList>
            <person name="Feng G."/>
            <person name="Zhu H."/>
        </authorList>
    </citation>
    <scope>NUCLEOTIDE SEQUENCE [LARGE SCALE GENOMIC DNA]</scope>
    <source>
        <strain evidence="3 4">9PBR-2</strain>
    </source>
</reference>
<feature type="chain" id="PRO_5018683175" evidence="1">
    <location>
        <begin position="23"/>
        <end position="460"/>
    </location>
</feature>
<feature type="domain" description="Serine aminopeptidase S33" evidence="2">
    <location>
        <begin position="197"/>
        <end position="424"/>
    </location>
</feature>
<dbReference type="InterPro" id="IPR022742">
    <property type="entry name" value="Hydrolase_4"/>
</dbReference>
<feature type="signal peptide" evidence="1">
    <location>
        <begin position="1"/>
        <end position="22"/>
    </location>
</feature>
<keyword evidence="4" id="KW-1185">Reference proteome</keyword>
<dbReference type="PANTHER" id="PTHR43265">
    <property type="entry name" value="ESTERASE ESTD"/>
    <property type="match status" value="1"/>
</dbReference>